<keyword evidence="1" id="KW-1133">Transmembrane helix</keyword>
<organism evidence="2">
    <name type="scientific">marine metagenome</name>
    <dbReference type="NCBI Taxonomy" id="408172"/>
    <lineage>
        <taxon>unclassified sequences</taxon>
        <taxon>metagenomes</taxon>
        <taxon>ecological metagenomes</taxon>
    </lineage>
</organism>
<keyword evidence="1" id="KW-0812">Transmembrane</keyword>
<reference evidence="2" key="1">
    <citation type="submission" date="2018-05" db="EMBL/GenBank/DDBJ databases">
        <authorList>
            <person name="Lanie J.A."/>
            <person name="Ng W.-L."/>
            <person name="Kazmierczak K.M."/>
            <person name="Andrzejewski T.M."/>
            <person name="Davidsen T.M."/>
            <person name="Wayne K.J."/>
            <person name="Tettelin H."/>
            <person name="Glass J.I."/>
            <person name="Rusch D."/>
            <person name="Podicherti R."/>
            <person name="Tsui H.-C.T."/>
            <person name="Winkler M.E."/>
        </authorList>
    </citation>
    <scope>NUCLEOTIDE SEQUENCE</scope>
</reference>
<proteinExistence type="predicted"/>
<evidence type="ECO:0000313" key="2">
    <source>
        <dbReference type="EMBL" id="SVD99281.1"/>
    </source>
</evidence>
<accession>A0A382ZV22</accession>
<feature type="transmembrane region" description="Helical" evidence="1">
    <location>
        <begin position="6"/>
        <end position="25"/>
    </location>
</feature>
<evidence type="ECO:0000256" key="1">
    <source>
        <dbReference type="SAM" id="Phobius"/>
    </source>
</evidence>
<gene>
    <name evidence="2" type="ORF">METZ01_LOCUS452135</name>
</gene>
<name>A0A382ZV22_9ZZZZ</name>
<feature type="non-terminal residue" evidence="2">
    <location>
        <position position="1"/>
    </location>
</feature>
<sequence>VKVNKIILGLISVGLLILLIFPASLSASH</sequence>
<protein>
    <submittedName>
        <fullName evidence="2">Uncharacterized protein</fullName>
    </submittedName>
</protein>
<feature type="non-terminal residue" evidence="2">
    <location>
        <position position="29"/>
    </location>
</feature>
<dbReference type="AlphaFoldDB" id="A0A382ZV22"/>
<keyword evidence="1" id="KW-0472">Membrane</keyword>
<dbReference type="EMBL" id="UINC01186851">
    <property type="protein sequence ID" value="SVD99281.1"/>
    <property type="molecule type" value="Genomic_DNA"/>
</dbReference>